<sequence length="140" mass="16815">MKKYIFLIILGFFNSLALADEYVDEENFAKPTIFDIQAKEEKEQFDALVEETQDYSVMNNKLYENDRIKIYNNTLYEFSPLDQKMDTTQIVPNIANDLKFSIGYGMEYKIDKYRKVGYEYVSNFPYDRGQMIRFFWSKDF</sequence>
<accession>A0A0N9VWH6</accession>
<dbReference type="Proteomes" id="UP000064939">
    <property type="component" value="Chromosome"/>
</dbReference>
<feature type="chain" id="PRO_5006039637" evidence="1">
    <location>
        <begin position="20"/>
        <end position="140"/>
    </location>
</feature>
<dbReference type="EMBL" id="CP012808">
    <property type="protein sequence ID" value="ALH95526.1"/>
    <property type="molecule type" value="Genomic_DNA"/>
</dbReference>
<evidence type="ECO:0000313" key="2">
    <source>
        <dbReference type="EMBL" id="ALH95526.1"/>
    </source>
</evidence>
<dbReference type="AlphaFoldDB" id="A0A0N9VWH6"/>
<dbReference type="OrthoDB" id="6710823at2"/>
<name>A0A0N9VWH6_9GAMM</name>
<evidence type="ECO:0000256" key="1">
    <source>
        <dbReference type="SAM" id="SignalP"/>
    </source>
</evidence>
<dbReference type="RefSeq" id="WP_054581418.1">
    <property type="nucleotide sequence ID" value="NZ_CP012808.1"/>
</dbReference>
<reference evidence="2 3" key="1">
    <citation type="journal article" date="2015" name="Int. J. Syst. Evol. Microbiol.">
        <title>Acinetobacter equi sp. nov. isolated from horse faeces.</title>
        <authorList>
            <person name="Poppel M.T."/>
            <person name="Skiebe E."/>
            <person name="Laue M."/>
            <person name="Bergmann H."/>
            <person name="Ebersberger I."/>
            <person name="Garn T."/>
            <person name="Fruth A."/>
            <person name="Baumgardt S."/>
            <person name="Busse H.J."/>
            <person name="Wilharm G."/>
        </authorList>
    </citation>
    <scope>NUCLEOTIDE SEQUENCE [LARGE SCALE GENOMIC DNA]</scope>
    <source>
        <strain evidence="2 3">114</strain>
    </source>
</reference>
<keyword evidence="3" id="KW-1185">Reference proteome</keyword>
<feature type="signal peptide" evidence="1">
    <location>
        <begin position="1"/>
        <end position="19"/>
    </location>
</feature>
<gene>
    <name evidence="2" type="ORF">AOY20_08300</name>
</gene>
<organism evidence="2 3">
    <name type="scientific">Acinetobacter equi</name>
    <dbReference type="NCBI Taxonomy" id="1324350"/>
    <lineage>
        <taxon>Bacteria</taxon>
        <taxon>Pseudomonadati</taxon>
        <taxon>Pseudomonadota</taxon>
        <taxon>Gammaproteobacteria</taxon>
        <taxon>Moraxellales</taxon>
        <taxon>Moraxellaceae</taxon>
        <taxon>Acinetobacter</taxon>
    </lineage>
</organism>
<dbReference type="KEGG" id="aei:AOY20_08300"/>
<keyword evidence="1" id="KW-0732">Signal</keyword>
<dbReference type="STRING" id="1324350.AOY20_08300"/>
<evidence type="ECO:0000313" key="3">
    <source>
        <dbReference type="Proteomes" id="UP000064939"/>
    </source>
</evidence>
<proteinExistence type="predicted"/>
<protein>
    <submittedName>
        <fullName evidence="2">Uncharacterized protein</fullName>
    </submittedName>
</protein>